<protein>
    <recommendedName>
        <fullName evidence="7">Sodium-dependent glucose transporter 1</fullName>
    </recommendedName>
</protein>
<dbReference type="PANTHER" id="PTHR23121:SF9">
    <property type="entry name" value="SODIUM-DEPENDENT GLUCOSE TRANSPORTER 1"/>
    <property type="match status" value="1"/>
</dbReference>
<dbReference type="OrthoDB" id="6511569at2759"/>
<feature type="transmembrane region" description="Helical" evidence="4">
    <location>
        <begin position="368"/>
        <end position="388"/>
    </location>
</feature>
<feature type="transmembrane region" description="Helical" evidence="4">
    <location>
        <begin position="307"/>
        <end position="330"/>
    </location>
</feature>
<feature type="transmembrane region" description="Helical" evidence="4">
    <location>
        <begin position="443"/>
        <end position="461"/>
    </location>
</feature>
<feature type="transmembrane region" description="Helical" evidence="4">
    <location>
        <begin position="526"/>
        <end position="547"/>
    </location>
</feature>
<gene>
    <name evidence="5" type="ORF">OSB1V03_LOCUS7989</name>
</gene>
<feature type="transmembrane region" description="Helical" evidence="4">
    <location>
        <begin position="244"/>
        <end position="262"/>
    </location>
</feature>
<evidence type="ECO:0000313" key="5">
    <source>
        <dbReference type="EMBL" id="CAD7627563.1"/>
    </source>
</evidence>
<dbReference type="EMBL" id="OC859418">
    <property type="protein sequence ID" value="CAD7627563.1"/>
    <property type="molecule type" value="Genomic_DNA"/>
</dbReference>
<keyword evidence="1 4" id="KW-0812">Transmembrane</keyword>
<dbReference type="InterPro" id="IPR011701">
    <property type="entry name" value="MFS"/>
</dbReference>
<organism evidence="5">
    <name type="scientific">Medioppia subpectinata</name>
    <dbReference type="NCBI Taxonomy" id="1979941"/>
    <lineage>
        <taxon>Eukaryota</taxon>
        <taxon>Metazoa</taxon>
        <taxon>Ecdysozoa</taxon>
        <taxon>Arthropoda</taxon>
        <taxon>Chelicerata</taxon>
        <taxon>Arachnida</taxon>
        <taxon>Acari</taxon>
        <taxon>Acariformes</taxon>
        <taxon>Sarcoptiformes</taxon>
        <taxon>Oribatida</taxon>
        <taxon>Brachypylina</taxon>
        <taxon>Oppioidea</taxon>
        <taxon>Oppiidae</taxon>
        <taxon>Medioppia</taxon>
    </lineage>
</organism>
<dbReference type="Pfam" id="PF07690">
    <property type="entry name" value="MFS_1"/>
    <property type="match status" value="1"/>
</dbReference>
<dbReference type="AlphaFoldDB" id="A0A7R9KSV7"/>
<dbReference type="Proteomes" id="UP000759131">
    <property type="component" value="Unassembled WGS sequence"/>
</dbReference>
<dbReference type="EMBL" id="CAJPIZ010004843">
    <property type="protein sequence ID" value="CAG2107993.1"/>
    <property type="molecule type" value="Genomic_DNA"/>
</dbReference>
<dbReference type="GO" id="GO:0022857">
    <property type="term" value="F:transmembrane transporter activity"/>
    <property type="evidence" value="ECO:0007669"/>
    <property type="project" value="InterPro"/>
</dbReference>
<feature type="transmembrane region" description="Helical" evidence="4">
    <location>
        <begin position="408"/>
        <end position="431"/>
    </location>
</feature>
<keyword evidence="3 4" id="KW-0472">Membrane</keyword>
<reference evidence="5" key="1">
    <citation type="submission" date="2020-11" db="EMBL/GenBank/DDBJ databases">
        <authorList>
            <person name="Tran Van P."/>
        </authorList>
    </citation>
    <scope>NUCLEOTIDE SEQUENCE</scope>
</reference>
<dbReference type="Gene3D" id="1.20.1250.20">
    <property type="entry name" value="MFS general substrate transporter like domains"/>
    <property type="match status" value="2"/>
</dbReference>
<evidence type="ECO:0000256" key="1">
    <source>
        <dbReference type="ARBA" id="ARBA00022692"/>
    </source>
</evidence>
<feature type="transmembrane region" description="Helical" evidence="4">
    <location>
        <begin position="161"/>
        <end position="179"/>
    </location>
</feature>
<dbReference type="SUPFAM" id="SSF103473">
    <property type="entry name" value="MFS general substrate transporter"/>
    <property type="match status" value="1"/>
</dbReference>
<evidence type="ECO:0008006" key="7">
    <source>
        <dbReference type="Google" id="ProtNLM"/>
    </source>
</evidence>
<feature type="transmembrane region" description="Helical" evidence="4">
    <location>
        <begin position="502"/>
        <end position="520"/>
    </location>
</feature>
<evidence type="ECO:0000313" key="6">
    <source>
        <dbReference type="Proteomes" id="UP000759131"/>
    </source>
</evidence>
<dbReference type="PANTHER" id="PTHR23121">
    <property type="entry name" value="SODIUM-DEPENDENT GLUCOSE TRANSPORTER 1"/>
    <property type="match status" value="1"/>
</dbReference>
<evidence type="ECO:0000256" key="3">
    <source>
        <dbReference type="ARBA" id="ARBA00023136"/>
    </source>
</evidence>
<feature type="transmembrane region" description="Helical" evidence="4">
    <location>
        <begin position="186"/>
        <end position="204"/>
    </location>
</feature>
<proteinExistence type="predicted"/>
<dbReference type="InterPro" id="IPR036259">
    <property type="entry name" value="MFS_trans_sf"/>
</dbReference>
<keyword evidence="2 4" id="KW-1133">Transmembrane helix</keyword>
<accession>A0A7R9KSV7</accession>
<name>A0A7R9KSV7_9ACAR</name>
<sequence length="574" mass="62420">MTALSLTSAMNGQFEDNNQKATKMAAKAREAATAVTPAIEMLRSEANQDSVRNLAELMAKHRTDALIQNNINHEKHMKAELEGFGDGIGGSGRDLERTTSIISYLSGVEEDEIISKKYKYVTASVLWFCYFSLALNDYIFGPTFEEMSLILGVSFKEISNFVIIRQVAYTFGALGGIAFNYVNRQLALIALLIISAFTLIATPFSSTLTVFFVIGGINGFAAGACDIGFHVWIIEMFEGGGGPLLQALHFSFGIGITIAPTITANFLSSEESGCGGSESETTTITTLADLLVGIPTTAEPKFESILYIPYLISAGIVASGGLALLALYIYKKYVPPRIPHAPPAFAEEMPKELSNMEKFEIWKENIPSSYTITLITVGSCLLMTYYGLEVTYLQFLAQFITSTPLPIAGMQSAYVETATGATYALGGLICIYLSTKLKPQHMIYVNFAIINVGSIVLIVFYKTDISMLWLGNSLIGLGFSSTYATAYTFLEHHIAVTNAIGSLFLLAGGAGTAILPLFLSDLCTNPSSIIIMCFVCTELILHTMTDIRSKQIDMIKKKLIDNPAILLGYREKLI</sequence>
<keyword evidence="6" id="KW-1185">Reference proteome</keyword>
<evidence type="ECO:0000256" key="4">
    <source>
        <dbReference type="SAM" id="Phobius"/>
    </source>
</evidence>
<evidence type="ECO:0000256" key="2">
    <source>
        <dbReference type="ARBA" id="ARBA00022989"/>
    </source>
</evidence>
<feature type="transmembrane region" description="Helical" evidence="4">
    <location>
        <begin position="210"/>
        <end position="232"/>
    </location>
</feature>
<feature type="transmembrane region" description="Helical" evidence="4">
    <location>
        <begin position="467"/>
        <end position="490"/>
    </location>
</feature>
<feature type="transmembrane region" description="Helical" evidence="4">
    <location>
        <begin position="120"/>
        <end position="141"/>
    </location>
</feature>